<evidence type="ECO:0000259" key="12">
    <source>
        <dbReference type="Pfam" id="PF01433"/>
    </source>
</evidence>
<dbReference type="PANTHER" id="PTHR11533">
    <property type="entry name" value="PROTEASE M1 ZINC METALLOPROTEASE"/>
    <property type="match status" value="1"/>
</dbReference>
<dbReference type="InterPro" id="IPR045357">
    <property type="entry name" value="Aminopeptidase_N-like_N"/>
</dbReference>
<keyword evidence="5 11" id="KW-0378">Hydrolase</keyword>
<dbReference type="Proteomes" id="UP000321570">
    <property type="component" value="Unassembled WGS sequence"/>
</dbReference>
<keyword evidence="6 9" id="KW-0862">Zinc</keyword>
<dbReference type="GO" id="GO:0005615">
    <property type="term" value="C:extracellular space"/>
    <property type="evidence" value="ECO:0007669"/>
    <property type="project" value="TreeGrafter"/>
</dbReference>
<accession>A0A564YAZ1</accession>
<feature type="binding site" evidence="9">
    <location>
        <position position="378"/>
    </location>
    <ligand>
        <name>Zn(2+)</name>
        <dbReference type="ChEBI" id="CHEBI:29105"/>
        <note>catalytic</note>
    </ligand>
</feature>
<dbReference type="InterPro" id="IPR042097">
    <property type="entry name" value="Aminopeptidase_N-like_N_sf"/>
</dbReference>
<feature type="domain" description="Peptidase M1 membrane alanine aminopeptidase" evidence="12">
    <location>
        <begin position="284"/>
        <end position="500"/>
    </location>
</feature>
<evidence type="ECO:0000256" key="5">
    <source>
        <dbReference type="ARBA" id="ARBA00022801"/>
    </source>
</evidence>
<keyword evidence="16" id="KW-1185">Reference proteome</keyword>
<dbReference type="Gene3D" id="2.60.40.1910">
    <property type="match status" value="1"/>
</dbReference>
<dbReference type="SUPFAM" id="SSF55486">
    <property type="entry name" value="Metalloproteases ('zincins'), catalytic domain"/>
    <property type="match status" value="1"/>
</dbReference>
<dbReference type="Pfam" id="PF11838">
    <property type="entry name" value="ERAP1_C"/>
    <property type="match status" value="1"/>
</dbReference>
<dbReference type="InterPro" id="IPR027268">
    <property type="entry name" value="Peptidase_M4/M1_CTD_sf"/>
</dbReference>
<proteinExistence type="inferred from homology"/>
<evidence type="ECO:0000256" key="3">
    <source>
        <dbReference type="ARBA" id="ARBA00022670"/>
    </source>
</evidence>
<feature type="site" description="Transition state stabilizer" evidence="10">
    <location>
        <position position="441"/>
    </location>
</feature>
<reference evidence="15 16" key="1">
    <citation type="submission" date="2019-07" db="EMBL/GenBank/DDBJ databases">
        <authorList>
            <person name="Jastrzebski P J."/>
            <person name="Paukszto L."/>
            <person name="Jastrzebski P J."/>
        </authorList>
    </citation>
    <scope>NUCLEOTIDE SEQUENCE [LARGE SCALE GENOMIC DNA]</scope>
    <source>
        <strain evidence="15 16">WMS-il1</strain>
    </source>
</reference>
<gene>
    <name evidence="15" type="ORF">WMSIL1_LOCUS4414</name>
</gene>
<dbReference type="Pfam" id="PF01433">
    <property type="entry name" value="Peptidase_M1"/>
    <property type="match status" value="1"/>
</dbReference>
<dbReference type="Gene3D" id="1.10.390.10">
    <property type="entry name" value="Neutral Protease Domain 2"/>
    <property type="match status" value="1"/>
</dbReference>
<dbReference type="InterPro" id="IPR034016">
    <property type="entry name" value="M1_APN-typ"/>
</dbReference>
<dbReference type="SUPFAM" id="SSF63737">
    <property type="entry name" value="Leukotriene A4 hydrolase N-terminal domain"/>
    <property type="match status" value="1"/>
</dbReference>
<keyword evidence="2 11" id="KW-0031">Aminopeptidase</keyword>
<dbReference type="InterPro" id="IPR024571">
    <property type="entry name" value="ERAP1-like_C_dom"/>
</dbReference>
<dbReference type="AlphaFoldDB" id="A0A564YAZ1"/>
<protein>
    <recommendedName>
        <fullName evidence="11">Aminopeptidase</fullName>
        <ecNumber evidence="11">3.4.11.-</ecNumber>
    </recommendedName>
</protein>
<dbReference type="InterPro" id="IPR050344">
    <property type="entry name" value="Peptidase_M1_aminopeptidases"/>
</dbReference>
<evidence type="ECO:0000313" key="16">
    <source>
        <dbReference type="Proteomes" id="UP000321570"/>
    </source>
</evidence>
<evidence type="ECO:0000259" key="13">
    <source>
        <dbReference type="Pfam" id="PF11838"/>
    </source>
</evidence>
<comment type="similarity">
    <text evidence="1 11">Belongs to the peptidase M1 family.</text>
</comment>
<dbReference type="Gene3D" id="1.25.50.20">
    <property type="match status" value="1"/>
</dbReference>
<organism evidence="15 16">
    <name type="scientific">Hymenolepis diminuta</name>
    <name type="common">Rat tapeworm</name>
    <dbReference type="NCBI Taxonomy" id="6216"/>
    <lineage>
        <taxon>Eukaryota</taxon>
        <taxon>Metazoa</taxon>
        <taxon>Spiralia</taxon>
        <taxon>Lophotrochozoa</taxon>
        <taxon>Platyhelminthes</taxon>
        <taxon>Cestoda</taxon>
        <taxon>Eucestoda</taxon>
        <taxon>Cyclophyllidea</taxon>
        <taxon>Hymenolepididae</taxon>
        <taxon>Hymenolepis</taxon>
    </lineage>
</organism>
<comment type="cofactor">
    <cofactor evidence="9 11">
        <name>Zn(2+)</name>
        <dbReference type="ChEBI" id="CHEBI:29105"/>
    </cofactor>
    <text evidence="9 11">Binds 1 zinc ion per subunit.</text>
</comment>
<dbReference type="PRINTS" id="PR00756">
    <property type="entry name" value="ALADIPTASE"/>
</dbReference>
<dbReference type="Gene3D" id="2.60.40.1730">
    <property type="entry name" value="tricorn interacting facor f3 domain"/>
    <property type="match status" value="1"/>
</dbReference>
<evidence type="ECO:0000256" key="4">
    <source>
        <dbReference type="ARBA" id="ARBA00022723"/>
    </source>
</evidence>
<dbReference type="GO" id="GO:0006508">
    <property type="term" value="P:proteolysis"/>
    <property type="evidence" value="ECO:0007669"/>
    <property type="project" value="UniProtKB-KW"/>
</dbReference>
<dbReference type="Pfam" id="PF17900">
    <property type="entry name" value="Peptidase_M1_N"/>
    <property type="match status" value="1"/>
</dbReference>
<dbReference type="GO" id="GO:0005737">
    <property type="term" value="C:cytoplasm"/>
    <property type="evidence" value="ECO:0007669"/>
    <property type="project" value="TreeGrafter"/>
</dbReference>
<sequence>MLRCLFLPSTFARSFKVARNMSCNFVSNVGMASSKDRVTRLPTKVKPVNYKLDFVPDFSKFTFSGFEQVELEVLEPTNHILFNAKGLDVQAVEFEGIPGIALIDDDQELAWFDFLSSVPIGKGILKFTFNGKFSDDMLGLYRSTYKDDKGNERNVLVTQFESVFARRAFPCMDEPDRKATFDISIVALDNKTTLSNMPEISREIVPTPQGLVEPPDGHNYVKVTFDRTPYMSTYLVAMVVGDFEYISAHVPTEKGTNQINGEKEGQIEVRVYTPLGKRDFGQHALTVATKTLPFYAELFGAAYPLPKLDLIAVPDFGCNAMENWGLVTYRETALLIDPANSSLLSKKMVALTVAHELAHMWFGNLVTMSWWTDLWLNEGFSTWTEYLAVDYCFPEYDIWTSFISDAYIRALRLDELKSSHPIEVEIVVAHEVEEIFDAVSYQKGSCVIRMLQNYMGFKKFQSGLRNYIQQYKYSNASTQDLWMALETSGVQNINELMALWTKQTGYPVVYVRLIKSPDEGAYLIGVKQKRFLADGTSARDVPTSHWQLPVNVCAADDSSKILFREIAIPSTKPEDVNPDGFSKEIIYPLSSSVSPHIRLNPNVTDFYRVHYDQILMEGIMLALKKGSIPERDRTSLLDDQFALARAGIQGSVKVLEFCRILAGEDRHIVWSVLVEGLARIRHLLEEASYSAGDDITFPQPSKALLGLDQIYTELALPVYEKIGFEPTSADTHNELLLRPMIIAILGRVGHKDVVDKAQTAFERHHKAIISATSGQVHDQSQLIPGDLRRAIYAICMNNGGDKVFNMLLDMHERAQLNDERVKILASFGATRDPELLKRVIELAYADFVRKQDRFHVLLGVTSTAGGRRALWNFVQSRIDKLVEDLATTDLLSCVLRGAAGGFASMKRHDEIRDFLAAYKLPCQRTIQQILESVRINAAWLERDEISLKEYLEKLAPINDD</sequence>
<dbReference type="EMBL" id="CABIJS010000123">
    <property type="protein sequence ID" value="VUZ44467.1"/>
    <property type="molecule type" value="Genomic_DNA"/>
</dbReference>
<dbReference type="InterPro" id="IPR001930">
    <property type="entry name" value="Peptidase_M1"/>
</dbReference>
<evidence type="ECO:0000259" key="14">
    <source>
        <dbReference type="Pfam" id="PF17900"/>
    </source>
</evidence>
<dbReference type="FunFam" id="1.10.390.10:FF:000001">
    <property type="entry name" value="Aminopeptidase"/>
    <property type="match status" value="1"/>
</dbReference>
<evidence type="ECO:0000256" key="9">
    <source>
        <dbReference type="PIRSR" id="PIRSR634016-3"/>
    </source>
</evidence>
<evidence type="ECO:0000256" key="7">
    <source>
        <dbReference type="ARBA" id="ARBA00023049"/>
    </source>
</evidence>
<feature type="domain" description="ERAP1-like C-terminal" evidence="13">
    <location>
        <begin position="599"/>
        <end position="934"/>
    </location>
</feature>
<keyword evidence="3 11" id="KW-0645">Protease</keyword>
<evidence type="ECO:0000313" key="15">
    <source>
        <dbReference type="EMBL" id="VUZ44467.1"/>
    </source>
</evidence>
<keyword evidence="4 9" id="KW-0479">Metal-binding</keyword>
<evidence type="ECO:0000256" key="10">
    <source>
        <dbReference type="PIRSR" id="PIRSR634016-4"/>
    </source>
</evidence>
<dbReference type="GO" id="GO:0016020">
    <property type="term" value="C:membrane"/>
    <property type="evidence" value="ECO:0007669"/>
    <property type="project" value="TreeGrafter"/>
</dbReference>
<dbReference type="EC" id="3.4.11.-" evidence="11"/>
<dbReference type="GO" id="GO:0070006">
    <property type="term" value="F:metalloaminopeptidase activity"/>
    <property type="evidence" value="ECO:0007669"/>
    <property type="project" value="TreeGrafter"/>
</dbReference>
<dbReference type="PANTHER" id="PTHR11533:SF174">
    <property type="entry name" value="PUROMYCIN-SENSITIVE AMINOPEPTIDASE-RELATED"/>
    <property type="match status" value="1"/>
</dbReference>
<evidence type="ECO:0000256" key="6">
    <source>
        <dbReference type="ARBA" id="ARBA00022833"/>
    </source>
</evidence>
<name>A0A564YAZ1_HYMDI</name>
<dbReference type="CDD" id="cd09601">
    <property type="entry name" value="M1_APN-Q_like"/>
    <property type="match status" value="1"/>
</dbReference>
<evidence type="ECO:0000256" key="11">
    <source>
        <dbReference type="RuleBase" id="RU364040"/>
    </source>
</evidence>
<feature type="binding site" evidence="9">
    <location>
        <position position="359"/>
    </location>
    <ligand>
        <name>Zn(2+)</name>
        <dbReference type="ChEBI" id="CHEBI:29105"/>
        <note>catalytic</note>
    </ligand>
</feature>
<dbReference type="GO" id="GO:0043171">
    <property type="term" value="P:peptide catabolic process"/>
    <property type="evidence" value="ECO:0007669"/>
    <property type="project" value="TreeGrafter"/>
</dbReference>
<keyword evidence="7 11" id="KW-0482">Metalloprotease</keyword>
<evidence type="ECO:0000256" key="8">
    <source>
        <dbReference type="PIRSR" id="PIRSR634016-1"/>
    </source>
</evidence>
<feature type="binding site" evidence="9">
    <location>
        <position position="355"/>
    </location>
    <ligand>
        <name>Zn(2+)</name>
        <dbReference type="ChEBI" id="CHEBI:29105"/>
        <note>catalytic</note>
    </ligand>
</feature>
<evidence type="ECO:0000256" key="1">
    <source>
        <dbReference type="ARBA" id="ARBA00010136"/>
    </source>
</evidence>
<dbReference type="InterPro" id="IPR014782">
    <property type="entry name" value="Peptidase_M1_dom"/>
</dbReference>
<dbReference type="GO" id="GO:0008270">
    <property type="term" value="F:zinc ion binding"/>
    <property type="evidence" value="ECO:0007669"/>
    <property type="project" value="UniProtKB-UniRule"/>
</dbReference>
<evidence type="ECO:0000256" key="2">
    <source>
        <dbReference type="ARBA" id="ARBA00022438"/>
    </source>
</evidence>
<dbReference type="GO" id="GO:0042277">
    <property type="term" value="F:peptide binding"/>
    <property type="evidence" value="ECO:0007669"/>
    <property type="project" value="TreeGrafter"/>
</dbReference>
<feature type="domain" description="Aminopeptidase N-like N-terminal" evidence="14">
    <location>
        <begin position="46"/>
        <end position="235"/>
    </location>
</feature>
<feature type="active site" description="Proton acceptor" evidence="8">
    <location>
        <position position="356"/>
    </location>
</feature>